<organism evidence="16 17">
    <name type="scientific">Ogataea polymorpha</name>
    <dbReference type="NCBI Taxonomy" id="460523"/>
    <lineage>
        <taxon>Eukaryota</taxon>
        <taxon>Fungi</taxon>
        <taxon>Dikarya</taxon>
        <taxon>Ascomycota</taxon>
        <taxon>Saccharomycotina</taxon>
        <taxon>Pichiomycetes</taxon>
        <taxon>Pichiales</taxon>
        <taxon>Pichiaceae</taxon>
        <taxon>Ogataea</taxon>
    </lineage>
</organism>
<keyword evidence="8" id="KW-0694">RNA-binding</keyword>
<comment type="subcellular location">
    <subcellularLocation>
        <location evidence="1">Nucleus</location>
        <location evidence="1">Nucleolus</location>
    </subcellularLocation>
</comment>
<dbReference type="PROSITE" id="PS51192">
    <property type="entry name" value="HELICASE_ATP_BIND_1"/>
    <property type="match status" value="1"/>
</dbReference>
<evidence type="ECO:0000256" key="12">
    <source>
        <dbReference type="SAM" id="MobiDB-lite"/>
    </source>
</evidence>
<accession>A0A9P8PJD6</accession>
<evidence type="ECO:0000256" key="9">
    <source>
        <dbReference type="ARBA" id="ARBA00023242"/>
    </source>
</evidence>
<feature type="compositionally biased region" description="Basic residues" evidence="12">
    <location>
        <begin position="13"/>
        <end position="25"/>
    </location>
</feature>
<dbReference type="GO" id="GO:0005730">
    <property type="term" value="C:nucleolus"/>
    <property type="evidence" value="ECO:0007669"/>
    <property type="project" value="UniProtKB-SubCell"/>
</dbReference>
<dbReference type="GO" id="GO:0006364">
    <property type="term" value="P:rRNA processing"/>
    <property type="evidence" value="ECO:0007669"/>
    <property type="project" value="UniProtKB-ARBA"/>
</dbReference>
<dbReference type="AlphaFoldDB" id="A0A9P8PJD6"/>
<evidence type="ECO:0000259" key="15">
    <source>
        <dbReference type="PROSITE" id="PS51195"/>
    </source>
</evidence>
<feature type="domain" description="Helicase ATP-binding" evidence="13">
    <location>
        <begin position="188"/>
        <end position="373"/>
    </location>
</feature>
<gene>
    <name evidence="16" type="ORF">OGATHE_002315</name>
</gene>
<dbReference type="SUPFAM" id="SSF52540">
    <property type="entry name" value="P-loop containing nucleoside triphosphate hydrolases"/>
    <property type="match status" value="1"/>
</dbReference>
<dbReference type="GO" id="GO:0005829">
    <property type="term" value="C:cytosol"/>
    <property type="evidence" value="ECO:0007669"/>
    <property type="project" value="TreeGrafter"/>
</dbReference>
<dbReference type="GO" id="GO:0005524">
    <property type="term" value="F:ATP binding"/>
    <property type="evidence" value="ECO:0007669"/>
    <property type="project" value="UniProtKB-KW"/>
</dbReference>
<evidence type="ECO:0000259" key="14">
    <source>
        <dbReference type="PROSITE" id="PS51194"/>
    </source>
</evidence>
<comment type="caution">
    <text evidence="16">The sequence shown here is derived from an EMBL/GenBank/DDBJ whole genome shotgun (WGS) entry which is preliminary data.</text>
</comment>
<dbReference type="InterPro" id="IPR050079">
    <property type="entry name" value="DEAD_box_RNA_helicase"/>
</dbReference>
<keyword evidence="4" id="KW-0547">Nucleotide-binding</keyword>
<evidence type="ECO:0000313" key="16">
    <source>
        <dbReference type="EMBL" id="KAH3672474.1"/>
    </source>
</evidence>
<dbReference type="InterPro" id="IPR001650">
    <property type="entry name" value="Helicase_C-like"/>
</dbReference>
<keyword evidence="6" id="KW-0347">Helicase</keyword>
<evidence type="ECO:0000256" key="1">
    <source>
        <dbReference type="ARBA" id="ARBA00004604"/>
    </source>
</evidence>
<keyword evidence="3" id="KW-0690">Ribosome biogenesis</keyword>
<reference evidence="16" key="2">
    <citation type="submission" date="2021-01" db="EMBL/GenBank/DDBJ databases">
        <authorList>
            <person name="Schikora-Tamarit M.A."/>
        </authorList>
    </citation>
    <scope>NUCLEOTIDE SEQUENCE</scope>
    <source>
        <strain evidence="16">NCAIM Y.01608</strain>
    </source>
</reference>
<feature type="domain" description="DEAD-box RNA helicase Q" evidence="15">
    <location>
        <begin position="157"/>
        <end position="185"/>
    </location>
</feature>
<keyword evidence="17" id="KW-1185">Reference proteome</keyword>
<feature type="short sequence motif" description="Q motif" evidence="11">
    <location>
        <begin position="157"/>
        <end position="185"/>
    </location>
</feature>
<proteinExistence type="predicted"/>
<dbReference type="PANTHER" id="PTHR47959">
    <property type="entry name" value="ATP-DEPENDENT RNA HELICASE RHLE-RELATED"/>
    <property type="match status" value="1"/>
</dbReference>
<dbReference type="Pfam" id="PF00270">
    <property type="entry name" value="DEAD"/>
    <property type="match status" value="1"/>
</dbReference>
<dbReference type="GO" id="GO:0003724">
    <property type="term" value="F:RNA helicase activity"/>
    <property type="evidence" value="ECO:0007669"/>
    <property type="project" value="UniProtKB-EC"/>
</dbReference>
<comment type="catalytic activity">
    <reaction evidence="10">
        <text>ATP + H2O = ADP + phosphate + H(+)</text>
        <dbReference type="Rhea" id="RHEA:13065"/>
        <dbReference type="ChEBI" id="CHEBI:15377"/>
        <dbReference type="ChEBI" id="CHEBI:15378"/>
        <dbReference type="ChEBI" id="CHEBI:30616"/>
        <dbReference type="ChEBI" id="CHEBI:43474"/>
        <dbReference type="ChEBI" id="CHEBI:456216"/>
        <dbReference type="EC" id="3.6.4.13"/>
    </reaction>
</comment>
<feature type="region of interest" description="Disordered" evidence="12">
    <location>
        <begin position="89"/>
        <end position="136"/>
    </location>
</feature>
<dbReference type="EMBL" id="JAEUBD010000763">
    <property type="protein sequence ID" value="KAH3672474.1"/>
    <property type="molecule type" value="Genomic_DNA"/>
</dbReference>
<feature type="region of interest" description="Disordered" evidence="12">
    <location>
        <begin position="13"/>
        <end position="46"/>
    </location>
</feature>
<evidence type="ECO:0000256" key="8">
    <source>
        <dbReference type="ARBA" id="ARBA00022884"/>
    </source>
</evidence>
<dbReference type="InterPro" id="IPR011545">
    <property type="entry name" value="DEAD/DEAH_box_helicase_dom"/>
</dbReference>
<evidence type="ECO:0000256" key="7">
    <source>
        <dbReference type="ARBA" id="ARBA00022840"/>
    </source>
</evidence>
<name>A0A9P8PJD6_9ASCO</name>
<evidence type="ECO:0000256" key="3">
    <source>
        <dbReference type="ARBA" id="ARBA00022517"/>
    </source>
</evidence>
<feature type="domain" description="Helicase C-terminal" evidence="14">
    <location>
        <begin position="421"/>
        <end position="577"/>
    </location>
</feature>
<keyword evidence="9" id="KW-0539">Nucleus</keyword>
<dbReference type="InterPro" id="IPR027417">
    <property type="entry name" value="P-loop_NTPase"/>
</dbReference>
<evidence type="ECO:0000256" key="5">
    <source>
        <dbReference type="ARBA" id="ARBA00022801"/>
    </source>
</evidence>
<evidence type="ECO:0000256" key="4">
    <source>
        <dbReference type="ARBA" id="ARBA00022741"/>
    </source>
</evidence>
<dbReference type="EC" id="3.6.4.13" evidence="2"/>
<dbReference type="CDD" id="cd17946">
    <property type="entry name" value="DEADc_DDX24"/>
    <property type="match status" value="1"/>
</dbReference>
<dbReference type="SMART" id="SM00490">
    <property type="entry name" value="HELICc"/>
    <property type="match status" value="1"/>
</dbReference>
<evidence type="ECO:0000256" key="11">
    <source>
        <dbReference type="PROSITE-ProRule" id="PRU00552"/>
    </source>
</evidence>
<evidence type="ECO:0000259" key="13">
    <source>
        <dbReference type="PROSITE" id="PS51192"/>
    </source>
</evidence>
<sequence length="984" mass="111589">MVTAAQKLILKRRKLQKQRHKRRKVGSGSAVPKKSQTAAANELRWKPVEIPDTLDDYEGFYGLEEIDGVHVKMEDGQVKFVVKDENKLVKEAEKPDNTDNQEEDAEDSESEENDNEQQQNESEENDEKEEFSENEKELKTNVFAALKEDLPEDVDLPEWSSLNLSASTLQGLQKLGFQKPTEIQRSTIPLAMDGKDVIGKAITGSGKTLAYGIPILEKALSNKQEHLSGIIFTPTRELANQVMKHLQELFKYTPFHDKAVISLTGGLSIQKQERLLGYKPRVVIATPGRFLEILEKKTENAVQLASADILVCDEADRLLQDGHFDELGKILEILHNHRPKARGQKFQSLVFSATFSQDLFGKLEKAKKHAFDSEQAIVKMLSKHLKFRSKPEYVDVNPTEIVAHSITEAMIPCGAQERDLMLYYFLTMFPGVTLVFANAIDSVKRLAPMLNNLGIPTVSLHSSMVQKQRLRSLERFKANSEKAIKEKKSSVLIASDVAARGLDIPGIHHVVHYHIPRTADTYIHRSGRTARAGREGVSVILCSPNEASGPLKQLRKTVANKEVDDLRTLPLEMDILDQLRERLELSAKLAQAELNSQIVNKEKTWIEKAADDLGIEDLSDLEEDDFLKRDRKRKEGKQLTKQDAKSYRAQLKHLLSQPLRKSGRRSYIAGGLTNIADLLARGGDSNILGYHQKDALESFSRELDCLVESVFSSVRNVDQFQDLSLQPLIEHVRSTQLRLEIGTTCQNQSGNVDLVSGDEILNSHLGHLSNIIVSFFISQSRETQCRLTTSSVLLWKVDCEFVQHFSGVATERTKQSSVTVHDNEPESIVTLQQLRKRLGMELVVAQVQRRINGLERLETNGQFLLFTLFGDNFTTVDNQSVFRNRAVKFQFLLGRRDGRKHRKSVDTRFNIGGCTIFIGQHFLNHRDLALWRNDQRNHRGTVTSRFLKRLDQFLDLPHLDVLLGFIFRDCWRHVGIKMYNISFA</sequence>
<dbReference type="Pfam" id="PF00271">
    <property type="entry name" value="Helicase_C"/>
    <property type="match status" value="1"/>
</dbReference>
<dbReference type="InterPro" id="IPR014001">
    <property type="entry name" value="Helicase_ATP-bd"/>
</dbReference>
<evidence type="ECO:0000256" key="6">
    <source>
        <dbReference type="ARBA" id="ARBA00022806"/>
    </source>
</evidence>
<protein>
    <recommendedName>
        <fullName evidence="2">RNA helicase</fullName>
        <ecNumber evidence="2">3.6.4.13</ecNumber>
    </recommendedName>
</protein>
<dbReference type="GO" id="GO:0003723">
    <property type="term" value="F:RNA binding"/>
    <property type="evidence" value="ECO:0007669"/>
    <property type="project" value="UniProtKB-KW"/>
</dbReference>
<dbReference type="GO" id="GO:0016787">
    <property type="term" value="F:hydrolase activity"/>
    <property type="evidence" value="ECO:0007669"/>
    <property type="project" value="UniProtKB-KW"/>
</dbReference>
<dbReference type="InterPro" id="IPR014014">
    <property type="entry name" value="RNA_helicase_DEAD_Q_motif"/>
</dbReference>
<dbReference type="PROSITE" id="PS51195">
    <property type="entry name" value="Q_MOTIF"/>
    <property type="match status" value="1"/>
</dbReference>
<reference evidence="16" key="1">
    <citation type="journal article" date="2021" name="Open Biol.">
        <title>Shared evolutionary footprints suggest mitochondrial oxidative damage underlies multiple complex I losses in fungi.</title>
        <authorList>
            <person name="Schikora-Tamarit M.A."/>
            <person name="Marcet-Houben M."/>
            <person name="Nosek J."/>
            <person name="Gabaldon T."/>
        </authorList>
    </citation>
    <scope>NUCLEOTIDE SEQUENCE</scope>
    <source>
        <strain evidence="16">NCAIM Y.01608</strain>
    </source>
</reference>
<dbReference type="PROSITE" id="PS51194">
    <property type="entry name" value="HELICASE_CTER"/>
    <property type="match status" value="1"/>
</dbReference>
<dbReference type="Proteomes" id="UP000788993">
    <property type="component" value="Unassembled WGS sequence"/>
</dbReference>
<keyword evidence="5" id="KW-0378">Hydrolase</keyword>
<dbReference type="PANTHER" id="PTHR47959:SF1">
    <property type="entry name" value="ATP-DEPENDENT RNA HELICASE DBPA"/>
    <property type="match status" value="1"/>
</dbReference>
<dbReference type="CDD" id="cd18787">
    <property type="entry name" value="SF2_C_DEAD"/>
    <property type="match status" value="1"/>
</dbReference>
<dbReference type="Gene3D" id="3.40.50.300">
    <property type="entry name" value="P-loop containing nucleotide triphosphate hydrolases"/>
    <property type="match status" value="2"/>
</dbReference>
<evidence type="ECO:0000256" key="2">
    <source>
        <dbReference type="ARBA" id="ARBA00012552"/>
    </source>
</evidence>
<feature type="compositionally biased region" description="Acidic residues" evidence="12">
    <location>
        <begin position="99"/>
        <end position="130"/>
    </location>
</feature>
<dbReference type="SMART" id="SM00487">
    <property type="entry name" value="DEXDc"/>
    <property type="match status" value="1"/>
</dbReference>
<evidence type="ECO:0000313" key="17">
    <source>
        <dbReference type="Proteomes" id="UP000788993"/>
    </source>
</evidence>
<keyword evidence="7" id="KW-0067">ATP-binding</keyword>
<evidence type="ECO:0000256" key="10">
    <source>
        <dbReference type="ARBA" id="ARBA00047984"/>
    </source>
</evidence>